<dbReference type="VEuPathDB" id="AmoebaDB:NF0027210"/>
<reference evidence="3 4" key="1">
    <citation type="journal article" date="2019" name="Sci. Rep.">
        <title>Nanopore sequencing improves the draft genome of the human pathogenic amoeba Naegleria fowleri.</title>
        <authorList>
            <person name="Liechti N."/>
            <person name="Schurch N."/>
            <person name="Bruggmann R."/>
            <person name="Wittwer M."/>
        </authorList>
    </citation>
    <scope>NUCLEOTIDE SEQUENCE [LARGE SCALE GENOMIC DNA]</scope>
    <source>
        <strain evidence="3 4">ATCC 30894</strain>
    </source>
</reference>
<gene>
    <name evidence="3" type="ORF">FDP41_013137</name>
</gene>
<protein>
    <submittedName>
        <fullName evidence="3">Uncharacterized protein</fullName>
    </submittedName>
</protein>
<feature type="region of interest" description="Disordered" evidence="2">
    <location>
        <begin position="202"/>
        <end position="255"/>
    </location>
</feature>
<dbReference type="VEuPathDB" id="AmoebaDB:FDP41_013137"/>
<name>A0A6A5C282_NAEFO</name>
<evidence type="ECO:0000313" key="4">
    <source>
        <dbReference type="Proteomes" id="UP000444721"/>
    </source>
</evidence>
<feature type="compositionally biased region" description="Low complexity" evidence="2">
    <location>
        <begin position="125"/>
        <end position="142"/>
    </location>
</feature>
<comment type="caution">
    <text evidence="3">The sequence shown here is derived from an EMBL/GenBank/DDBJ whole genome shotgun (WGS) entry which is preliminary data.</text>
</comment>
<accession>A0A6A5C282</accession>
<dbReference type="OrthoDB" id="10470592at2759"/>
<feature type="region of interest" description="Disordered" evidence="2">
    <location>
        <begin position="125"/>
        <end position="144"/>
    </location>
</feature>
<keyword evidence="1" id="KW-0175">Coiled coil</keyword>
<sequence length="306" mass="34747">MSLSSGSSSQANEEKLGKKIDLLNAKVKKYEEILDRKNKELTEMQTSIETYKKKTYNYSENNSAIAIRNASLERACREIALDKMKLEKENAKLRENLAKLEGQLSEQRRILDEYIRHGMVQSSASACRSQPVSSSSQYSNSSTTTLKKDFQLKITKYLRGNTTRRNIEKRSKVIEQAPPLFNEKHETVELIRNVHPCLSELKEPVSPINRPPTPSSSLKYEERFESQPSSPKHSLPSDIGSTSSRKKQRRWNSPLVTDSAARIDRSPSVHGLLSCRTTFPLSPPYIPLSTSNNCIVVEEEDEIIFL</sequence>
<dbReference type="AlphaFoldDB" id="A0A6A5C282"/>
<organism evidence="3 4">
    <name type="scientific">Naegleria fowleri</name>
    <name type="common">Brain eating amoeba</name>
    <dbReference type="NCBI Taxonomy" id="5763"/>
    <lineage>
        <taxon>Eukaryota</taxon>
        <taxon>Discoba</taxon>
        <taxon>Heterolobosea</taxon>
        <taxon>Tetramitia</taxon>
        <taxon>Eutetramitia</taxon>
        <taxon>Vahlkampfiidae</taxon>
        <taxon>Naegleria</taxon>
    </lineage>
</organism>
<dbReference type="EMBL" id="VFQX01000017">
    <property type="protein sequence ID" value="KAF0980654.1"/>
    <property type="molecule type" value="Genomic_DNA"/>
</dbReference>
<dbReference type="RefSeq" id="XP_044565367.1">
    <property type="nucleotide sequence ID" value="XM_044703734.1"/>
</dbReference>
<evidence type="ECO:0000313" key="3">
    <source>
        <dbReference type="EMBL" id="KAF0980654.1"/>
    </source>
</evidence>
<evidence type="ECO:0000256" key="1">
    <source>
        <dbReference type="SAM" id="Coils"/>
    </source>
</evidence>
<evidence type="ECO:0000256" key="2">
    <source>
        <dbReference type="SAM" id="MobiDB-lite"/>
    </source>
</evidence>
<dbReference type="VEuPathDB" id="AmoebaDB:NfTy_035690"/>
<dbReference type="GeneID" id="68120352"/>
<proteinExistence type="predicted"/>
<feature type="coiled-coil region" evidence="1">
    <location>
        <begin position="13"/>
        <end position="117"/>
    </location>
</feature>
<keyword evidence="4" id="KW-1185">Reference proteome</keyword>
<dbReference type="VEuPathDB" id="AmoebaDB:NF0027200"/>
<dbReference type="Proteomes" id="UP000444721">
    <property type="component" value="Unassembled WGS sequence"/>
</dbReference>